<organism evidence="1 2">
    <name type="scientific">Polyplax serrata</name>
    <name type="common">Common mouse louse</name>
    <dbReference type="NCBI Taxonomy" id="468196"/>
    <lineage>
        <taxon>Eukaryota</taxon>
        <taxon>Metazoa</taxon>
        <taxon>Ecdysozoa</taxon>
        <taxon>Arthropoda</taxon>
        <taxon>Hexapoda</taxon>
        <taxon>Insecta</taxon>
        <taxon>Pterygota</taxon>
        <taxon>Neoptera</taxon>
        <taxon>Paraneoptera</taxon>
        <taxon>Psocodea</taxon>
        <taxon>Troctomorpha</taxon>
        <taxon>Phthiraptera</taxon>
        <taxon>Anoplura</taxon>
        <taxon>Polyplacidae</taxon>
        <taxon>Polyplax</taxon>
    </lineage>
</organism>
<name>A0AAN8PJB3_POLSC</name>
<proteinExistence type="predicted"/>
<dbReference type="AlphaFoldDB" id="A0AAN8PJB3"/>
<dbReference type="EMBL" id="JAWJWE010000005">
    <property type="protein sequence ID" value="KAK6634659.1"/>
    <property type="molecule type" value="Genomic_DNA"/>
</dbReference>
<protein>
    <submittedName>
        <fullName evidence="1">Uncharacterized protein</fullName>
    </submittedName>
</protein>
<gene>
    <name evidence="1" type="ORF">RUM43_012060</name>
</gene>
<evidence type="ECO:0000313" key="2">
    <source>
        <dbReference type="Proteomes" id="UP001372834"/>
    </source>
</evidence>
<sequence>MTKSRERAFENLMLLMLDNKKVRTESESDDMKSERGVHVGKKDLHYNIKTFLATAEKQ</sequence>
<accession>A0AAN8PJB3</accession>
<dbReference type="Proteomes" id="UP001372834">
    <property type="component" value="Unassembled WGS sequence"/>
</dbReference>
<reference evidence="1 2" key="1">
    <citation type="submission" date="2023-10" db="EMBL/GenBank/DDBJ databases">
        <title>Genomes of two closely related lineages of the louse Polyplax serrata with different host specificities.</title>
        <authorList>
            <person name="Martinu J."/>
            <person name="Tarabai H."/>
            <person name="Stefka J."/>
            <person name="Hypsa V."/>
        </authorList>
    </citation>
    <scope>NUCLEOTIDE SEQUENCE [LARGE SCALE GENOMIC DNA]</scope>
    <source>
        <strain evidence="1">HR10_N</strain>
    </source>
</reference>
<evidence type="ECO:0000313" key="1">
    <source>
        <dbReference type="EMBL" id="KAK6634659.1"/>
    </source>
</evidence>
<comment type="caution">
    <text evidence="1">The sequence shown here is derived from an EMBL/GenBank/DDBJ whole genome shotgun (WGS) entry which is preliminary data.</text>
</comment>